<evidence type="ECO:0000313" key="3">
    <source>
        <dbReference type="Proteomes" id="UP000030739"/>
    </source>
</evidence>
<dbReference type="Pfam" id="PF16805">
    <property type="entry name" value="Trans_coact"/>
    <property type="match status" value="1"/>
</dbReference>
<gene>
    <name evidence="2" type="ORF">PM2_267</name>
</gene>
<feature type="region of interest" description="Involved in transcriptional enhancement" evidence="1">
    <location>
        <begin position="79"/>
        <end position="85"/>
    </location>
</feature>
<dbReference type="Proteomes" id="UP000030739">
    <property type="component" value="Segment"/>
</dbReference>
<dbReference type="EMBL" id="KF835987">
    <property type="protein sequence ID" value="AHY25229.1"/>
    <property type="molecule type" value="Genomic_DNA"/>
</dbReference>
<dbReference type="HAMAP" id="MF_04165">
    <property type="entry name" value="T4_TRANSCR_COACT"/>
    <property type="match status" value="1"/>
</dbReference>
<protein>
    <recommendedName>
        <fullName evidence="1">Late transcription coactivator</fullName>
    </recommendedName>
    <alternativeName>
        <fullName evidence="1">RNA polymerase-associated protein Gp33</fullName>
    </alternativeName>
</protein>
<comment type="subunit">
    <text evidence="1">Interacts with the beta subunit of host RNAP RpoB (via flap domain). Part of the transcription activation complex containing host RNAP, the viral RNA polymerase sigma-like factor, the coactivator gp33, and the sliding clamp.</text>
</comment>
<dbReference type="GO" id="GO:0019086">
    <property type="term" value="P:late viral transcription"/>
    <property type="evidence" value="ECO:0007669"/>
    <property type="project" value="UniProtKB-UniRule"/>
</dbReference>
<comment type="similarity">
    <text evidence="1">Belongs to the Tevenvirinae late transcription coactivator family.</text>
</comment>
<dbReference type="GeneID" id="26638160"/>
<dbReference type="InterPro" id="IPR031836">
    <property type="entry name" value="Trans_coact"/>
</dbReference>
<proteinExistence type="inferred from homology"/>
<dbReference type="GO" id="GO:0140537">
    <property type="term" value="F:transcription regulator activator activity"/>
    <property type="evidence" value="ECO:0007669"/>
    <property type="project" value="UniProtKB-UniRule"/>
</dbReference>
<sequence>MEPLNVLLDKQQNGFYIESIVAKGELNYLEATTLFLEENSIPESLFSRYIPTGIVDKIRNEAIDDKLLRPSVARTQKTNTLDFLL</sequence>
<accession>A0A0A0PZQ5</accession>
<keyword evidence="3" id="KW-1185">Reference proteome</keyword>
<comment type="function">
    <text evidence="1">Activates transcription at late promoters when the sliding clamp is present. Binds to both the host RNA polymerase (RNAP) and the upstream dsDNA.</text>
</comment>
<dbReference type="InterPro" id="IPR042071">
    <property type="entry name" value="Trans_coact_sf"/>
</dbReference>
<dbReference type="RefSeq" id="YP_009211688.1">
    <property type="nucleotide sequence ID" value="NC_028940.1"/>
</dbReference>
<comment type="domain">
    <text evidence="1">The C-terminus is involved in transcriptional enhancement.</text>
</comment>
<evidence type="ECO:0000313" key="2">
    <source>
        <dbReference type="EMBL" id="AHY25229.1"/>
    </source>
</evidence>
<evidence type="ECO:0000256" key="1">
    <source>
        <dbReference type="HAMAP-Rule" id="MF_04165"/>
    </source>
</evidence>
<dbReference type="InterPro" id="IPR046384">
    <property type="entry name" value="LTACT_myovirus"/>
</dbReference>
<dbReference type="KEGG" id="vg:26638160"/>
<name>A0A0A0PZQ5_9CAUD</name>
<dbReference type="OrthoDB" id="20209at10239"/>
<reference evidence="2 3" key="1">
    <citation type="journal article" date="2015" name="Plant Pathol. J.">
        <title>Isolation and Genomic Characterization of the T4-Like Bacteriophage PM2 Infecting Pectobacterium carotovorum subsp. carotovorum.</title>
        <authorList>
            <person name="Lim J.A."/>
            <person name="Lee D.H."/>
            <person name="Heu S."/>
        </authorList>
    </citation>
    <scope>NUCLEOTIDE SEQUENCE [LARGE SCALE GENOMIC DNA]</scope>
</reference>
<organism evidence="2 3">
    <name type="scientific">Pectobacterium bacteriophage PM2</name>
    <dbReference type="NCBI Taxonomy" id="1429794"/>
    <lineage>
        <taxon>Viruses</taxon>
        <taxon>Duplodnaviria</taxon>
        <taxon>Heunggongvirae</taxon>
        <taxon>Uroviricota</taxon>
        <taxon>Caudoviricetes</taxon>
        <taxon>Pantevenvirales</taxon>
        <taxon>Straboviridae</taxon>
        <taxon>Tevenvirinae</taxon>
        <taxon>Mosugukvirus</taxon>
        <taxon>Mosugukvirus pm2</taxon>
    </lineage>
</organism>
<dbReference type="Gene3D" id="1.10.10.2850">
    <property type="entry name" value="Phage late-transcription coactivator-like"/>
    <property type="match status" value="1"/>
</dbReference>
<feature type="region of interest" description="Interaction with host RNAP" evidence="1">
    <location>
        <begin position="35"/>
        <end position="65"/>
    </location>
</feature>